<keyword evidence="6" id="KW-1185">Reference proteome</keyword>
<feature type="chain" id="PRO_5005112099" description="Carboxylic ester hydrolase" evidence="3">
    <location>
        <begin position="26"/>
        <end position="698"/>
    </location>
</feature>
<evidence type="ECO:0000256" key="1">
    <source>
        <dbReference type="ARBA" id="ARBA00005964"/>
    </source>
</evidence>
<name>A0A0C9VZD9_9AGAM</name>
<dbReference type="EC" id="3.1.1.-" evidence="3"/>
<proteinExistence type="inferred from homology"/>
<comment type="similarity">
    <text evidence="1 3">Belongs to the type-B carboxylesterase/lipase family.</text>
</comment>
<dbReference type="Pfam" id="PF00135">
    <property type="entry name" value="COesterase"/>
    <property type="match status" value="1"/>
</dbReference>
<dbReference type="AlphaFoldDB" id="A0A0C9VZD9"/>
<dbReference type="Proteomes" id="UP000053820">
    <property type="component" value="Unassembled WGS sequence"/>
</dbReference>
<dbReference type="ESTHER" id="9homo-a0a0c9vzd9">
    <property type="family name" value="Fungal_carboxylesterase_lipase"/>
</dbReference>
<dbReference type="SUPFAM" id="SSF53474">
    <property type="entry name" value="alpha/beta-Hydrolases"/>
    <property type="match status" value="1"/>
</dbReference>
<evidence type="ECO:0000256" key="3">
    <source>
        <dbReference type="RuleBase" id="RU361235"/>
    </source>
</evidence>
<dbReference type="InterPro" id="IPR029058">
    <property type="entry name" value="AB_hydrolase_fold"/>
</dbReference>
<protein>
    <recommendedName>
        <fullName evidence="3">Carboxylic ester hydrolase</fullName>
        <ecNumber evidence="3">3.1.1.-</ecNumber>
    </recommendedName>
</protein>
<dbReference type="HOGENOM" id="CLU_006586_1_0_1"/>
<keyword evidence="2 3" id="KW-0378">Hydrolase</keyword>
<dbReference type="InterPro" id="IPR050309">
    <property type="entry name" value="Type-B_Carboxylest/Lipase"/>
</dbReference>
<sequence>MGFCSHILLAAAAATSIGLLGVSGAASNGTDGSDVVIVSNNDLNPLNYNVGSVLLLNDNFTCEEAQGACEELKESLIQAPGSTSPGFNAIGLSQQLTSTRHGAQLPASQKLWVSGTNGGCSAFQLNVNSSAISPAGDSNQRLPALCTNSAQPSRSNVTTTGTLDFSIDVPTANAGILTGFRDKFSWRFLGVKYAESTAGQARFQPAKALQVSADTQRSALEYGPFCAQAPGVDNGFYLYTSEDCLSLNIYTPVVHVDHVGQGSSAKLPVMFFIHGGGLNIGDSGPFPYNTTTSGFVGNSVANIYDGTNLVSYGGVVLVTINYRLNAMGFFNGSNAALHDALLALEWVQDNIAAFGGDKSRVMVFGESSGGSMTRFLLGTNPKYTQGLLSAAAIQSDLRAGYPFLTLGESLNKSLALAMALNCEPSSATTLTTAGYSCVAQKSASDIVTACSTANISWSITIDGDYILATVEDSIKNGNYANVPTIWSNTVCEYCTFIPSSIPPNSPPSTFQTDVSFYFNSTETQAILNQPSLYPYQTAPSQNGISGSVLTLAELLTDYYVHCPSSYLASLETNTTKGQTKVYKGDFSIGLGSPLTANPATCTGQVCHADDLYLVFATAEVDDLYQPMSSDQIRATQDVVSRWTELAWTGTPNYQGAQVQWTPFTGDNEYVIGANSSYAIQPYRTAQCDFVTSQLGIGL</sequence>
<accession>A0A0C9VZD9</accession>
<gene>
    <name evidence="5" type="ORF">HYDPIDRAFT_33765</name>
</gene>
<evidence type="ECO:0000259" key="4">
    <source>
        <dbReference type="Pfam" id="PF00135"/>
    </source>
</evidence>
<dbReference type="InterPro" id="IPR019826">
    <property type="entry name" value="Carboxylesterase_B_AS"/>
</dbReference>
<dbReference type="Gene3D" id="3.40.50.1820">
    <property type="entry name" value="alpha/beta hydrolase"/>
    <property type="match status" value="1"/>
</dbReference>
<evidence type="ECO:0000256" key="2">
    <source>
        <dbReference type="ARBA" id="ARBA00022801"/>
    </source>
</evidence>
<dbReference type="PROSITE" id="PS00122">
    <property type="entry name" value="CARBOXYLESTERASE_B_1"/>
    <property type="match status" value="1"/>
</dbReference>
<feature type="domain" description="Carboxylesterase type B" evidence="4">
    <location>
        <begin position="172"/>
        <end position="689"/>
    </location>
</feature>
<evidence type="ECO:0000313" key="6">
    <source>
        <dbReference type="Proteomes" id="UP000053820"/>
    </source>
</evidence>
<evidence type="ECO:0000313" key="5">
    <source>
        <dbReference type="EMBL" id="KIJ58853.1"/>
    </source>
</evidence>
<dbReference type="OrthoDB" id="2659003at2759"/>
<dbReference type="EMBL" id="KN839908">
    <property type="protein sequence ID" value="KIJ58853.1"/>
    <property type="molecule type" value="Genomic_DNA"/>
</dbReference>
<feature type="signal peptide" evidence="3">
    <location>
        <begin position="1"/>
        <end position="25"/>
    </location>
</feature>
<dbReference type="GO" id="GO:0016787">
    <property type="term" value="F:hydrolase activity"/>
    <property type="evidence" value="ECO:0007669"/>
    <property type="project" value="UniProtKB-KW"/>
</dbReference>
<dbReference type="PANTHER" id="PTHR11559">
    <property type="entry name" value="CARBOXYLESTERASE"/>
    <property type="match status" value="1"/>
</dbReference>
<keyword evidence="3" id="KW-0732">Signal</keyword>
<dbReference type="InterPro" id="IPR002018">
    <property type="entry name" value="CarbesteraseB"/>
</dbReference>
<reference evidence="5 6" key="1">
    <citation type="submission" date="2014-04" db="EMBL/GenBank/DDBJ databases">
        <title>Evolutionary Origins and Diversification of the Mycorrhizal Mutualists.</title>
        <authorList>
            <consortium name="DOE Joint Genome Institute"/>
            <consortium name="Mycorrhizal Genomics Consortium"/>
            <person name="Kohler A."/>
            <person name="Kuo A."/>
            <person name="Nagy L.G."/>
            <person name="Floudas D."/>
            <person name="Copeland A."/>
            <person name="Barry K.W."/>
            <person name="Cichocki N."/>
            <person name="Veneault-Fourrey C."/>
            <person name="LaButti K."/>
            <person name="Lindquist E.A."/>
            <person name="Lipzen A."/>
            <person name="Lundell T."/>
            <person name="Morin E."/>
            <person name="Murat C."/>
            <person name="Riley R."/>
            <person name="Ohm R."/>
            <person name="Sun H."/>
            <person name="Tunlid A."/>
            <person name="Henrissat B."/>
            <person name="Grigoriev I.V."/>
            <person name="Hibbett D.S."/>
            <person name="Martin F."/>
        </authorList>
    </citation>
    <scope>NUCLEOTIDE SEQUENCE [LARGE SCALE GENOMIC DNA]</scope>
    <source>
        <strain evidence="5 6">MD-312</strain>
    </source>
</reference>
<organism evidence="5 6">
    <name type="scientific">Hydnomerulius pinastri MD-312</name>
    <dbReference type="NCBI Taxonomy" id="994086"/>
    <lineage>
        <taxon>Eukaryota</taxon>
        <taxon>Fungi</taxon>
        <taxon>Dikarya</taxon>
        <taxon>Basidiomycota</taxon>
        <taxon>Agaricomycotina</taxon>
        <taxon>Agaricomycetes</taxon>
        <taxon>Agaricomycetidae</taxon>
        <taxon>Boletales</taxon>
        <taxon>Boletales incertae sedis</taxon>
        <taxon>Leucogyrophana</taxon>
    </lineage>
</organism>